<evidence type="ECO:0000256" key="1">
    <source>
        <dbReference type="SAM" id="MobiDB-lite"/>
    </source>
</evidence>
<name>A0A5D3YJI3_9BACT</name>
<dbReference type="OrthoDB" id="1525206at2"/>
<dbReference type="EMBL" id="VNHY01000002">
    <property type="protein sequence ID" value="TYP93722.1"/>
    <property type="molecule type" value="Genomic_DNA"/>
</dbReference>
<dbReference type="Proteomes" id="UP000324595">
    <property type="component" value="Unassembled WGS sequence"/>
</dbReference>
<sequence>MAKKKTFGTEEGSEDNSDRRMAKVIVATETGNNKFGYKEAIVDEDDVQDFINENKD</sequence>
<evidence type="ECO:0000313" key="2">
    <source>
        <dbReference type="EMBL" id="TYP93722.1"/>
    </source>
</evidence>
<feature type="region of interest" description="Disordered" evidence="1">
    <location>
        <begin position="1"/>
        <end position="20"/>
    </location>
</feature>
<accession>A0A5D3YJI3</accession>
<dbReference type="RefSeq" id="WP_148898779.1">
    <property type="nucleotide sequence ID" value="NZ_VNHY01000002.1"/>
</dbReference>
<proteinExistence type="predicted"/>
<protein>
    <recommendedName>
        <fullName evidence="4">DUF4295 domain-containing protein</fullName>
    </recommendedName>
</protein>
<comment type="caution">
    <text evidence="2">The sequence shown here is derived from an EMBL/GenBank/DDBJ whole genome shotgun (WGS) entry which is preliminary data.</text>
</comment>
<evidence type="ECO:0000313" key="3">
    <source>
        <dbReference type="Proteomes" id="UP000324595"/>
    </source>
</evidence>
<keyword evidence="3" id="KW-1185">Reference proteome</keyword>
<evidence type="ECO:0008006" key="4">
    <source>
        <dbReference type="Google" id="ProtNLM"/>
    </source>
</evidence>
<reference evidence="2 3" key="1">
    <citation type="submission" date="2019-07" db="EMBL/GenBank/DDBJ databases">
        <title>Genomic Encyclopedia of Archaeal and Bacterial Type Strains, Phase II (KMG-II): from individual species to whole genera.</title>
        <authorList>
            <person name="Goeker M."/>
        </authorList>
    </citation>
    <scope>NUCLEOTIDE SEQUENCE [LARGE SCALE GENOMIC DNA]</scope>
    <source>
        <strain evidence="2 3">DSM 21935</strain>
    </source>
</reference>
<organism evidence="2 3">
    <name type="scientific">Fodinibius salinus</name>
    <dbReference type="NCBI Taxonomy" id="860790"/>
    <lineage>
        <taxon>Bacteria</taxon>
        <taxon>Pseudomonadati</taxon>
        <taxon>Balneolota</taxon>
        <taxon>Balneolia</taxon>
        <taxon>Balneolales</taxon>
        <taxon>Balneolaceae</taxon>
        <taxon>Fodinibius</taxon>
    </lineage>
</organism>
<dbReference type="AlphaFoldDB" id="A0A5D3YJI3"/>
<gene>
    <name evidence="2" type="ORF">LX73_1432</name>
</gene>